<dbReference type="Proteomes" id="UP000018522">
    <property type="component" value="Chromosome"/>
</dbReference>
<dbReference type="EMBL" id="CP006811">
    <property type="protein sequence ID" value="AHA98173.1"/>
    <property type="molecule type" value="Genomic_DNA"/>
</dbReference>
<evidence type="ECO:0000313" key="1">
    <source>
        <dbReference type="EMBL" id="AHA98173.1"/>
    </source>
</evidence>
<organism evidence="1 2">
    <name type="scientific">Lactobacillus johnsonii N6.2</name>
    <dbReference type="NCBI Taxonomy" id="1408186"/>
    <lineage>
        <taxon>Bacteria</taxon>
        <taxon>Bacillati</taxon>
        <taxon>Bacillota</taxon>
        <taxon>Bacilli</taxon>
        <taxon>Lactobacillales</taxon>
        <taxon>Lactobacillaceae</taxon>
        <taxon>Lactobacillus</taxon>
    </lineage>
</organism>
<accession>A0A7D9N8T0</accession>
<name>A0A7D9N8T0_LACJH</name>
<dbReference type="AlphaFoldDB" id="A0A7D9N8T0"/>
<evidence type="ECO:0000313" key="2">
    <source>
        <dbReference type="Proteomes" id="UP000018522"/>
    </source>
</evidence>
<sequence length="31" mass="3555">MKDKEIERKKSEERKIGIAVYRAFVGVGLGF</sequence>
<dbReference type="KEGG" id="ljn:T285_05635"/>
<protein>
    <submittedName>
        <fullName evidence="1">Uncharacterized protein</fullName>
    </submittedName>
</protein>
<reference evidence="1 2" key="1">
    <citation type="journal article" date="2014" name="Genome Announc.">
        <title>Complete Genome Sequences of Lactobacillus johnsonii Strain N6.2 and Lactobacillus reuteri Strain TD1.</title>
        <authorList>
            <person name="Leonard M.T."/>
            <person name="Valladares R.B."/>
            <person name="Ardissone A."/>
            <person name="Gonzalez C.F."/>
            <person name="Lorca G.L."/>
            <person name="Triplett E.W."/>
        </authorList>
    </citation>
    <scope>NUCLEOTIDE SEQUENCE [LARGE SCALE GENOMIC DNA]</scope>
    <source>
        <strain evidence="1 2">N6.2</strain>
    </source>
</reference>
<gene>
    <name evidence="1" type="ORF">T285_05635</name>
</gene>
<proteinExistence type="predicted"/>